<keyword evidence="2" id="KW-0238">DNA-binding</keyword>
<proteinExistence type="predicted"/>
<accession>A0A3M5P3U2</accession>
<dbReference type="Proteomes" id="UP000273854">
    <property type="component" value="Unassembled WGS sequence"/>
</dbReference>
<sequence length="197" mass="21774">MEAVELSNHAQIRTAMVFRTQAPQEAPDGNVRALAIRDLVSAKPLRWDELPRISVDESLLGQCLQPGDVVIPSRGDYYRSWVYEGASAPVFPLGQLNIITPHSTLDARYLAWYLNKKSTQAKLGSLLTGTSIKALTKIALLSLAIELPDFDKQLLIADLDRTVQRIGAIRHRLNELDKEEVAYVTSSFLHAEGGSHG</sequence>
<evidence type="ECO:0008006" key="5">
    <source>
        <dbReference type="Google" id="ProtNLM"/>
    </source>
</evidence>
<dbReference type="SUPFAM" id="SSF116734">
    <property type="entry name" value="DNA methylase specificity domain"/>
    <property type="match status" value="1"/>
</dbReference>
<evidence type="ECO:0000313" key="4">
    <source>
        <dbReference type="Proteomes" id="UP000273854"/>
    </source>
</evidence>
<dbReference type="GO" id="GO:0009307">
    <property type="term" value="P:DNA restriction-modification system"/>
    <property type="evidence" value="ECO:0007669"/>
    <property type="project" value="UniProtKB-KW"/>
</dbReference>
<organism evidence="3 4">
    <name type="scientific">Pseudomonas viridiflava</name>
    <name type="common">Phytomonas viridiflava</name>
    <dbReference type="NCBI Taxonomy" id="33069"/>
    <lineage>
        <taxon>Bacteria</taxon>
        <taxon>Pseudomonadati</taxon>
        <taxon>Pseudomonadota</taxon>
        <taxon>Gammaproteobacteria</taxon>
        <taxon>Pseudomonadales</taxon>
        <taxon>Pseudomonadaceae</taxon>
        <taxon>Pseudomonas</taxon>
    </lineage>
</organism>
<gene>
    <name evidence="3" type="ORF">ALP40_03080</name>
</gene>
<reference evidence="3 4" key="1">
    <citation type="submission" date="2018-08" db="EMBL/GenBank/DDBJ databases">
        <title>Recombination of ecologically and evolutionarily significant loci maintains genetic cohesion in the Pseudomonas syringae species complex.</title>
        <authorList>
            <person name="Dillon M."/>
            <person name="Thakur S."/>
            <person name="Almeida R.N.D."/>
            <person name="Weir B.S."/>
            <person name="Guttman D.S."/>
        </authorList>
    </citation>
    <scope>NUCLEOTIDE SEQUENCE [LARGE SCALE GENOMIC DNA]</scope>
    <source>
        <strain evidence="3 4">ICMP 19473</strain>
    </source>
</reference>
<protein>
    <recommendedName>
        <fullName evidence="5">Type I restriction modification DNA specificity domain-containing protein</fullName>
    </recommendedName>
</protein>
<dbReference type="InterPro" id="IPR044946">
    <property type="entry name" value="Restrct_endonuc_typeI_TRD_sf"/>
</dbReference>
<keyword evidence="1" id="KW-0680">Restriction system</keyword>
<evidence type="ECO:0000256" key="1">
    <source>
        <dbReference type="ARBA" id="ARBA00022747"/>
    </source>
</evidence>
<evidence type="ECO:0000313" key="3">
    <source>
        <dbReference type="EMBL" id="RMT78915.1"/>
    </source>
</evidence>
<name>A0A3M5P3U2_PSEVI</name>
<comment type="caution">
    <text evidence="3">The sequence shown here is derived from an EMBL/GenBank/DDBJ whole genome shotgun (WGS) entry which is preliminary data.</text>
</comment>
<dbReference type="Gene3D" id="3.90.220.20">
    <property type="entry name" value="DNA methylase specificity domains"/>
    <property type="match status" value="1"/>
</dbReference>
<dbReference type="GO" id="GO:0003677">
    <property type="term" value="F:DNA binding"/>
    <property type="evidence" value="ECO:0007669"/>
    <property type="project" value="UniProtKB-KW"/>
</dbReference>
<dbReference type="EMBL" id="RBTP01000062">
    <property type="protein sequence ID" value="RMT78915.1"/>
    <property type="molecule type" value="Genomic_DNA"/>
</dbReference>
<evidence type="ECO:0000256" key="2">
    <source>
        <dbReference type="ARBA" id="ARBA00023125"/>
    </source>
</evidence>
<dbReference type="RefSeq" id="WP_218278449.1">
    <property type="nucleotide sequence ID" value="NZ_RBTP01000062.1"/>
</dbReference>
<dbReference type="AlphaFoldDB" id="A0A3M5P3U2"/>